<keyword evidence="2" id="KW-0812">Transmembrane</keyword>
<dbReference type="OrthoDB" id="9959549at2"/>
<name>K6UN54_9MICO</name>
<feature type="transmembrane region" description="Helical" evidence="2">
    <location>
        <begin position="220"/>
        <end position="240"/>
    </location>
</feature>
<evidence type="ECO:0000256" key="2">
    <source>
        <dbReference type="SAM" id="Phobius"/>
    </source>
</evidence>
<reference evidence="3 4" key="1">
    <citation type="submission" date="2012-08" db="EMBL/GenBank/DDBJ databases">
        <title>Whole genome shotgun sequence of Austwickia chelonae NBRC 105200.</title>
        <authorList>
            <person name="Yoshida I."/>
            <person name="Hosoyama A."/>
            <person name="Tsuchikane K."/>
            <person name="Katsumata H."/>
            <person name="Ando Y."/>
            <person name="Ohji S."/>
            <person name="Hamada M."/>
            <person name="Tamura T."/>
            <person name="Yamazoe A."/>
            <person name="Yamazaki S."/>
            <person name="Fujita N."/>
        </authorList>
    </citation>
    <scope>NUCLEOTIDE SEQUENCE [LARGE SCALE GENOMIC DNA]</scope>
    <source>
        <strain evidence="3 4">NBRC 105200</strain>
    </source>
</reference>
<evidence type="ECO:0000313" key="4">
    <source>
        <dbReference type="Proteomes" id="UP000008495"/>
    </source>
</evidence>
<dbReference type="AlphaFoldDB" id="K6UN54"/>
<dbReference type="RefSeq" id="WP_006503453.1">
    <property type="nucleotide sequence ID" value="NZ_BAGZ01000016.1"/>
</dbReference>
<keyword evidence="4" id="KW-1185">Reference proteome</keyword>
<keyword evidence="2" id="KW-0472">Membrane</keyword>
<accession>K6UN54</accession>
<feature type="region of interest" description="Disordered" evidence="1">
    <location>
        <begin position="151"/>
        <end position="194"/>
    </location>
</feature>
<organism evidence="3 4">
    <name type="scientific">Austwickia chelonae NBRC 105200</name>
    <dbReference type="NCBI Taxonomy" id="1184607"/>
    <lineage>
        <taxon>Bacteria</taxon>
        <taxon>Bacillati</taxon>
        <taxon>Actinomycetota</taxon>
        <taxon>Actinomycetes</taxon>
        <taxon>Micrococcales</taxon>
        <taxon>Dermatophilaceae</taxon>
        <taxon>Austwickia</taxon>
    </lineage>
</organism>
<feature type="region of interest" description="Disordered" evidence="1">
    <location>
        <begin position="1"/>
        <end position="20"/>
    </location>
</feature>
<gene>
    <name evidence="3" type="ORF">AUCHE_16_01160</name>
</gene>
<keyword evidence="2" id="KW-1133">Transmembrane helix</keyword>
<evidence type="ECO:0000256" key="1">
    <source>
        <dbReference type="SAM" id="MobiDB-lite"/>
    </source>
</evidence>
<comment type="caution">
    <text evidence="3">The sequence shown here is derived from an EMBL/GenBank/DDBJ whole genome shotgun (WGS) entry which is preliminary data.</text>
</comment>
<dbReference type="STRING" id="100225.SAMN05421595_2350"/>
<sequence length="353" mass="37993">MSGKIQVPPSPKGIPPEGDLGEVLTEAPEVIPTNRKTLEEVGPAGIYGSVLPPVTSPSADYELMPIAVGAPPPTDPPSLYGSVLPLPTLPTSASRYEQMPMRPRALRQPTDDGPEPESAPEPLSPLVEMISYQTGPLPRIVPAGDKVLPDYAAMDTPGPASHRAPDAPNAPNASGVEVPVPPPAPALHEDTSLWGFPPSPDQVAPIADHPIPRNIATATLLMKIMPVLRVIGVILSYVLGSFRGVFHTLQQGGQHEVSEAALTVAVTFVQLCTVIVLWWWMAVKNRQGYPWARQAYTLFFTLNVVHTAAVFVLVRHPLDVAAQLIYLALGAVILVLLFRPDSSDHYRRHRLST</sequence>
<proteinExistence type="predicted"/>
<feature type="transmembrane region" description="Helical" evidence="2">
    <location>
        <begin position="260"/>
        <end position="283"/>
    </location>
</feature>
<dbReference type="EMBL" id="BAGZ01000016">
    <property type="protein sequence ID" value="GAB78696.1"/>
    <property type="molecule type" value="Genomic_DNA"/>
</dbReference>
<evidence type="ECO:0000313" key="3">
    <source>
        <dbReference type="EMBL" id="GAB78696.1"/>
    </source>
</evidence>
<feature type="region of interest" description="Disordered" evidence="1">
    <location>
        <begin position="73"/>
        <end position="100"/>
    </location>
</feature>
<feature type="transmembrane region" description="Helical" evidence="2">
    <location>
        <begin position="295"/>
        <end position="314"/>
    </location>
</feature>
<protein>
    <submittedName>
        <fullName evidence="3">Uncharacterized protein</fullName>
    </submittedName>
</protein>
<feature type="transmembrane region" description="Helical" evidence="2">
    <location>
        <begin position="320"/>
        <end position="338"/>
    </location>
</feature>
<dbReference type="Proteomes" id="UP000008495">
    <property type="component" value="Unassembled WGS sequence"/>
</dbReference>